<dbReference type="STRING" id="400727.A0A2T7NTC9"/>
<dbReference type="InterPro" id="IPR007122">
    <property type="entry name" value="Villin/Gelsolin"/>
</dbReference>
<evidence type="ECO:0000313" key="14">
    <source>
        <dbReference type="EMBL" id="PVD24425.1"/>
    </source>
</evidence>
<feature type="domain" description="Gelsolin-like" evidence="13">
    <location>
        <begin position="293"/>
        <end position="363"/>
    </location>
</feature>
<evidence type="ECO:0000313" key="15">
    <source>
        <dbReference type="Proteomes" id="UP000245119"/>
    </source>
</evidence>
<dbReference type="PANTHER" id="PTHR11977">
    <property type="entry name" value="VILLIN"/>
    <property type="match status" value="1"/>
</dbReference>
<keyword evidence="6" id="KW-0106">Calcium</keyword>
<evidence type="ECO:0000256" key="12">
    <source>
        <dbReference type="SAM" id="MobiDB-lite"/>
    </source>
</evidence>
<evidence type="ECO:0000256" key="11">
    <source>
        <dbReference type="ARBA" id="ARBA00083856"/>
    </source>
</evidence>
<keyword evidence="8" id="KW-0206">Cytoskeleton</keyword>
<dbReference type="SUPFAM" id="SSF55753">
    <property type="entry name" value="Actin depolymerizing proteins"/>
    <property type="match status" value="3"/>
</dbReference>
<evidence type="ECO:0000256" key="8">
    <source>
        <dbReference type="ARBA" id="ARBA00023212"/>
    </source>
</evidence>
<evidence type="ECO:0000256" key="3">
    <source>
        <dbReference type="ARBA" id="ARBA00022467"/>
    </source>
</evidence>
<feature type="compositionally biased region" description="Acidic residues" evidence="12">
    <location>
        <begin position="261"/>
        <end position="275"/>
    </location>
</feature>
<evidence type="ECO:0000256" key="4">
    <source>
        <dbReference type="ARBA" id="ARBA00022490"/>
    </source>
</evidence>
<organism evidence="14 15">
    <name type="scientific">Pomacea canaliculata</name>
    <name type="common">Golden apple snail</name>
    <dbReference type="NCBI Taxonomy" id="400727"/>
    <lineage>
        <taxon>Eukaryota</taxon>
        <taxon>Metazoa</taxon>
        <taxon>Spiralia</taxon>
        <taxon>Lophotrochozoa</taxon>
        <taxon>Mollusca</taxon>
        <taxon>Gastropoda</taxon>
        <taxon>Caenogastropoda</taxon>
        <taxon>Architaenioglossa</taxon>
        <taxon>Ampullarioidea</taxon>
        <taxon>Ampullariidae</taxon>
        <taxon>Pomacea</taxon>
    </lineage>
</organism>
<dbReference type="GO" id="GO:0051015">
    <property type="term" value="F:actin filament binding"/>
    <property type="evidence" value="ECO:0007669"/>
    <property type="project" value="InterPro"/>
</dbReference>
<feature type="domain" description="Gelsolin-like" evidence="13">
    <location>
        <begin position="63"/>
        <end position="141"/>
    </location>
</feature>
<dbReference type="InterPro" id="IPR007123">
    <property type="entry name" value="Gelsolin-like_dom"/>
</dbReference>
<comment type="subunit">
    <text evidence="10">Interacts with actin monomers and filaments.</text>
</comment>
<evidence type="ECO:0000259" key="13">
    <source>
        <dbReference type="Pfam" id="PF00626"/>
    </source>
</evidence>
<keyword evidence="4" id="KW-0963">Cytoplasm</keyword>
<dbReference type="Proteomes" id="UP000245119">
    <property type="component" value="Linkage Group LG9"/>
</dbReference>
<keyword evidence="3" id="KW-0117">Actin capping</keyword>
<feature type="region of interest" description="Disordered" evidence="12">
    <location>
        <begin position="244"/>
        <end position="278"/>
    </location>
</feature>
<reference evidence="14 15" key="1">
    <citation type="submission" date="2018-04" db="EMBL/GenBank/DDBJ databases">
        <title>The genome of golden apple snail Pomacea canaliculata provides insight into stress tolerance and invasive adaptation.</title>
        <authorList>
            <person name="Liu C."/>
            <person name="Liu B."/>
            <person name="Ren Y."/>
            <person name="Zhang Y."/>
            <person name="Wang H."/>
            <person name="Li S."/>
            <person name="Jiang F."/>
            <person name="Yin L."/>
            <person name="Zhang G."/>
            <person name="Qian W."/>
            <person name="Fan W."/>
        </authorList>
    </citation>
    <scope>NUCLEOTIDE SEQUENCE [LARGE SCALE GENOMIC DNA]</scope>
    <source>
        <strain evidence="14">SZHN2017</strain>
        <tissue evidence="14">Muscle</tissue>
    </source>
</reference>
<dbReference type="Gene3D" id="3.40.20.10">
    <property type="entry name" value="Severin"/>
    <property type="match status" value="3"/>
</dbReference>
<protein>
    <recommendedName>
        <fullName evidence="11">Actin-modulator</fullName>
    </recommendedName>
</protein>
<dbReference type="GO" id="GO:0015629">
    <property type="term" value="C:actin cytoskeleton"/>
    <property type="evidence" value="ECO:0007669"/>
    <property type="project" value="TreeGrafter"/>
</dbReference>
<sequence length="369" mass="41856">MSGSRGLRKAAKYDWKQTNLANFGSDIDKKVKKESAKTEPAWQGAGRAPGLQIWRIEQFKVKDVPKEDYGEFFSGDSYIILNTYKDKDSDELHYDVYFWIGKYSSTDEYGTAAYKTVELDTFLDDKPVQHREVQGHESDLFKSYFPKGMVIMEGGVNSGFVRVADKAEYIPRLTLVSRDKNKKVVLKEVPRRLPLNSDDVYVLDAGDILYQWNGNKSSPFERNKASDFICQIKSKRGEVSSVVLEEDSTSDSHPFFGYLNEDPDDDDDSDNEDPTADNKLYRVNTDTRDYELVKEGGVTQDDFKSDDVFIFDNGQAVFVWIGANASPDEKKNGLPLAHNYVSKSGKPWRPLTVIKEGSRSEAFEKALKA</sequence>
<keyword evidence="5" id="KW-0677">Repeat</keyword>
<dbReference type="AlphaFoldDB" id="A0A2T7NTC9"/>
<dbReference type="PANTHER" id="PTHR11977:SF130">
    <property type="entry name" value="SEVERIN"/>
    <property type="match status" value="1"/>
</dbReference>
<dbReference type="CDD" id="cd11290">
    <property type="entry name" value="gelsolin_S1_like"/>
    <property type="match status" value="1"/>
</dbReference>
<comment type="function">
    <text evidence="9">Calcium-regulated protein that binds to the plus (or barbed) ends of actin monomers or filaments, preventing monomer exchange (end-blocking or capping). Can promote the assembly of monomers into filaments (nucleation) as well as sever existing filaments.</text>
</comment>
<dbReference type="GO" id="GO:0005737">
    <property type="term" value="C:cytoplasm"/>
    <property type="evidence" value="ECO:0007669"/>
    <property type="project" value="TreeGrafter"/>
</dbReference>
<dbReference type="InterPro" id="IPR029006">
    <property type="entry name" value="ADF-H/Gelsolin-like_dom_sf"/>
</dbReference>
<dbReference type="PRINTS" id="PR00597">
    <property type="entry name" value="GELSOLIN"/>
</dbReference>
<dbReference type="SMART" id="SM00262">
    <property type="entry name" value="GEL"/>
    <property type="match status" value="3"/>
</dbReference>
<evidence type="ECO:0000256" key="10">
    <source>
        <dbReference type="ARBA" id="ARBA00063765"/>
    </source>
</evidence>
<dbReference type="Pfam" id="PF00626">
    <property type="entry name" value="Gelsolin"/>
    <property type="match status" value="3"/>
</dbReference>
<evidence type="ECO:0000256" key="5">
    <source>
        <dbReference type="ARBA" id="ARBA00022737"/>
    </source>
</evidence>
<evidence type="ECO:0000256" key="9">
    <source>
        <dbReference type="ARBA" id="ARBA00056258"/>
    </source>
</evidence>
<keyword evidence="15" id="KW-1185">Reference proteome</keyword>
<name>A0A2T7NTC9_POMCA</name>
<dbReference type="GO" id="GO:0008154">
    <property type="term" value="P:actin polymerization or depolymerization"/>
    <property type="evidence" value="ECO:0007669"/>
    <property type="project" value="TreeGrafter"/>
</dbReference>
<dbReference type="OrthoDB" id="6375767at2759"/>
<comment type="subcellular location">
    <subcellularLocation>
        <location evidence="1">Cytoplasm</location>
        <location evidence="1">Cytoskeleton</location>
    </subcellularLocation>
</comment>
<keyword evidence="7" id="KW-0009">Actin-binding</keyword>
<dbReference type="FunFam" id="3.40.20.10:FF:000043">
    <property type="entry name" value="macrophage-capping protein-like isoform X2"/>
    <property type="match status" value="1"/>
</dbReference>
<evidence type="ECO:0000256" key="6">
    <source>
        <dbReference type="ARBA" id="ARBA00022837"/>
    </source>
</evidence>
<evidence type="ECO:0000256" key="7">
    <source>
        <dbReference type="ARBA" id="ARBA00023203"/>
    </source>
</evidence>
<accession>A0A2T7NTC9</accession>
<proteinExistence type="inferred from homology"/>
<dbReference type="GO" id="GO:0051693">
    <property type="term" value="P:actin filament capping"/>
    <property type="evidence" value="ECO:0007669"/>
    <property type="project" value="UniProtKB-KW"/>
</dbReference>
<gene>
    <name evidence="14" type="ORF">C0Q70_14908</name>
</gene>
<comment type="caution">
    <text evidence="14">The sequence shown here is derived from an EMBL/GenBank/DDBJ whole genome shotgun (WGS) entry which is preliminary data.</text>
</comment>
<dbReference type="EMBL" id="PZQS01000009">
    <property type="protein sequence ID" value="PVD24425.1"/>
    <property type="molecule type" value="Genomic_DNA"/>
</dbReference>
<evidence type="ECO:0000256" key="2">
    <source>
        <dbReference type="ARBA" id="ARBA00008418"/>
    </source>
</evidence>
<comment type="similarity">
    <text evidence="2">Belongs to the villin/gelsolin family.</text>
</comment>
<feature type="domain" description="Gelsolin-like" evidence="13">
    <location>
        <begin position="195"/>
        <end position="248"/>
    </location>
</feature>
<evidence type="ECO:0000256" key="1">
    <source>
        <dbReference type="ARBA" id="ARBA00004245"/>
    </source>
</evidence>